<name>A0AAJ4W9L6_9GAMM</name>
<proteinExistence type="predicted"/>
<dbReference type="RefSeq" id="WP_074821555.1">
    <property type="nucleotide sequence ID" value="NZ_FOLW01000003.1"/>
</dbReference>
<dbReference type="AlphaFoldDB" id="A0AAJ4W9L6"/>
<evidence type="ECO:0000313" key="1">
    <source>
        <dbReference type="EMBL" id="SFC58428.1"/>
    </source>
</evidence>
<evidence type="ECO:0000313" key="2">
    <source>
        <dbReference type="Proteomes" id="UP000226420"/>
    </source>
</evidence>
<protein>
    <submittedName>
        <fullName evidence="1">Uncharacterized protein</fullName>
    </submittedName>
</protein>
<accession>A0AAJ4W9L6</accession>
<dbReference type="Proteomes" id="UP000226420">
    <property type="component" value="Unassembled WGS sequence"/>
</dbReference>
<reference evidence="1 2" key="1">
    <citation type="submission" date="2016-10" db="EMBL/GenBank/DDBJ databases">
        <authorList>
            <person name="Varghese N."/>
            <person name="Submissions S."/>
        </authorList>
    </citation>
    <scope>NUCLEOTIDE SEQUENCE [LARGE SCALE GENOMIC DNA]</scope>
    <source>
        <strain evidence="1 2">DSM 5563</strain>
    </source>
</reference>
<dbReference type="EMBL" id="FOLW01000003">
    <property type="protein sequence ID" value="SFC58428.1"/>
    <property type="molecule type" value="Genomic_DNA"/>
</dbReference>
<organism evidence="1 2">
    <name type="scientific">Pragia fontium DSM 5563 = ATCC 49100</name>
    <dbReference type="NCBI Taxonomy" id="1122977"/>
    <lineage>
        <taxon>Bacteria</taxon>
        <taxon>Pseudomonadati</taxon>
        <taxon>Pseudomonadota</taxon>
        <taxon>Gammaproteobacteria</taxon>
        <taxon>Enterobacterales</taxon>
        <taxon>Budviciaceae</taxon>
        <taxon>Pragia</taxon>
    </lineage>
</organism>
<sequence length="109" mass="12691">MKFQLMVDGHVLPAVDIHQLEQAVVNLSDDVSSFIVLAPESPIEDSIYLQAALTDQQYMLETRLVNGEDFTHYRYTTLEMDKAVQMFTAYFRDQQRPNLSQWQNVTDEF</sequence>
<gene>
    <name evidence="1" type="ORF">SAMN02745723_10331</name>
</gene>
<comment type="caution">
    <text evidence="1">The sequence shown here is derived from an EMBL/GenBank/DDBJ whole genome shotgun (WGS) entry which is preliminary data.</text>
</comment>